<keyword evidence="4" id="KW-1185">Reference proteome</keyword>
<dbReference type="PROSITE" id="PS50053">
    <property type="entry name" value="UBIQUITIN_2"/>
    <property type="match status" value="1"/>
</dbReference>
<feature type="region of interest" description="Disordered" evidence="1">
    <location>
        <begin position="116"/>
        <end position="202"/>
    </location>
</feature>
<feature type="compositionally biased region" description="Acidic residues" evidence="1">
    <location>
        <begin position="173"/>
        <end position="189"/>
    </location>
</feature>
<dbReference type="Proteomes" id="UP001530377">
    <property type="component" value="Unassembled WGS sequence"/>
</dbReference>
<proteinExistence type="predicted"/>
<evidence type="ECO:0000313" key="3">
    <source>
        <dbReference type="EMBL" id="KAL3809627.1"/>
    </source>
</evidence>
<accession>A0ABD3R9V4</accession>
<evidence type="ECO:0000256" key="1">
    <source>
        <dbReference type="SAM" id="MobiDB-lite"/>
    </source>
</evidence>
<dbReference type="Gene3D" id="3.10.20.90">
    <property type="entry name" value="Phosphatidylinositol 3-kinase Catalytic Subunit, Chain A, domain 1"/>
    <property type="match status" value="1"/>
</dbReference>
<gene>
    <name evidence="3" type="ORF">ACHAXA_010602</name>
</gene>
<dbReference type="AlphaFoldDB" id="A0ABD3R9V4"/>
<protein>
    <recommendedName>
        <fullName evidence="2">Ubiquitin-like domain-containing protein</fullName>
    </recommendedName>
</protein>
<dbReference type="EMBL" id="JALLPB020000391">
    <property type="protein sequence ID" value="KAL3809627.1"/>
    <property type="molecule type" value="Genomic_DNA"/>
</dbReference>
<dbReference type="Pfam" id="PF00240">
    <property type="entry name" value="ubiquitin"/>
    <property type="match status" value="1"/>
</dbReference>
<organism evidence="3 4">
    <name type="scientific">Cyclostephanos tholiformis</name>
    <dbReference type="NCBI Taxonomy" id="382380"/>
    <lineage>
        <taxon>Eukaryota</taxon>
        <taxon>Sar</taxon>
        <taxon>Stramenopiles</taxon>
        <taxon>Ochrophyta</taxon>
        <taxon>Bacillariophyta</taxon>
        <taxon>Coscinodiscophyceae</taxon>
        <taxon>Thalassiosirophycidae</taxon>
        <taxon>Stephanodiscales</taxon>
        <taxon>Stephanodiscaceae</taxon>
        <taxon>Cyclostephanos</taxon>
    </lineage>
</organism>
<dbReference type="InterPro" id="IPR000626">
    <property type="entry name" value="Ubiquitin-like_dom"/>
</dbReference>
<feature type="compositionally biased region" description="Basic and acidic residues" evidence="1">
    <location>
        <begin position="118"/>
        <end position="128"/>
    </location>
</feature>
<evidence type="ECO:0000259" key="2">
    <source>
        <dbReference type="PROSITE" id="PS50053"/>
    </source>
</evidence>
<reference evidence="3 4" key="1">
    <citation type="submission" date="2024-10" db="EMBL/GenBank/DDBJ databases">
        <title>Updated reference genomes for cyclostephanoid diatoms.</title>
        <authorList>
            <person name="Roberts W.R."/>
            <person name="Alverson A.J."/>
        </authorList>
    </citation>
    <scope>NUCLEOTIDE SEQUENCE [LARGE SCALE GENOMIC DNA]</scope>
    <source>
        <strain evidence="3 4">AJA228-03</strain>
    </source>
</reference>
<evidence type="ECO:0000313" key="4">
    <source>
        <dbReference type="Proteomes" id="UP001530377"/>
    </source>
</evidence>
<sequence>MSGKKNASSPIDDDCEYVASNCIDVTVIRSNDGKTSRISISLSSTLNALKDSVDSDATLGPIKREQQRLFYLGRELKSGNRSLSALGVGNHGVFTFHLLSCAPRVVDLANSLGGMHSHAADEKDDRKRTSNNIMEGNDSGGGSDNALGGGGGGRESKSVRRQRQRGAPGEVVELLDSDGSDVNDDDIVEIIEMSSNRKRRRS</sequence>
<feature type="compositionally biased region" description="Gly residues" evidence="1">
    <location>
        <begin position="138"/>
        <end position="153"/>
    </location>
</feature>
<dbReference type="SUPFAM" id="SSF54236">
    <property type="entry name" value="Ubiquitin-like"/>
    <property type="match status" value="1"/>
</dbReference>
<feature type="domain" description="Ubiquitin-like" evidence="2">
    <location>
        <begin position="23"/>
        <end position="88"/>
    </location>
</feature>
<dbReference type="CDD" id="cd17039">
    <property type="entry name" value="Ubl_ubiquitin_like"/>
    <property type="match status" value="1"/>
</dbReference>
<name>A0ABD3R9V4_9STRA</name>
<comment type="caution">
    <text evidence="3">The sequence shown here is derived from an EMBL/GenBank/DDBJ whole genome shotgun (WGS) entry which is preliminary data.</text>
</comment>
<dbReference type="InterPro" id="IPR029071">
    <property type="entry name" value="Ubiquitin-like_domsf"/>
</dbReference>